<organism evidence="3 4">
    <name type="scientific">Azospirillum rugosum</name>
    <dbReference type="NCBI Taxonomy" id="416170"/>
    <lineage>
        <taxon>Bacteria</taxon>
        <taxon>Pseudomonadati</taxon>
        <taxon>Pseudomonadota</taxon>
        <taxon>Alphaproteobacteria</taxon>
        <taxon>Rhodospirillales</taxon>
        <taxon>Azospirillaceae</taxon>
        <taxon>Azospirillum</taxon>
    </lineage>
</organism>
<keyword evidence="4" id="KW-1185">Reference proteome</keyword>
<dbReference type="InterPro" id="IPR011006">
    <property type="entry name" value="CheY-like_superfamily"/>
</dbReference>
<dbReference type="Proteomes" id="UP000781958">
    <property type="component" value="Unassembled WGS sequence"/>
</dbReference>
<evidence type="ECO:0000256" key="1">
    <source>
        <dbReference type="PROSITE-ProRule" id="PRU00169"/>
    </source>
</evidence>
<feature type="domain" description="Response regulatory" evidence="2">
    <location>
        <begin position="17"/>
        <end position="130"/>
    </location>
</feature>
<dbReference type="PROSITE" id="PS50110">
    <property type="entry name" value="RESPONSE_REGULATORY"/>
    <property type="match status" value="1"/>
</dbReference>
<gene>
    <name evidence="3" type="ORF">J2851_003816</name>
</gene>
<dbReference type="InterPro" id="IPR001789">
    <property type="entry name" value="Sig_transdc_resp-reg_receiver"/>
</dbReference>
<protein>
    <submittedName>
        <fullName evidence="3">CheY-like chemotaxis protein</fullName>
    </submittedName>
</protein>
<dbReference type="RefSeq" id="WP_209767977.1">
    <property type="nucleotide sequence ID" value="NZ_JAGINP010000013.1"/>
</dbReference>
<evidence type="ECO:0000313" key="3">
    <source>
        <dbReference type="EMBL" id="MBP2294031.1"/>
    </source>
</evidence>
<name>A0ABS4SN88_9PROT</name>
<reference evidence="3 4" key="1">
    <citation type="submission" date="2021-03" db="EMBL/GenBank/DDBJ databases">
        <title>Genomic Encyclopedia of Type Strains, Phase III (KMG-III): the genomes of soil and plant-associated and newly described type strains.</title>
        <authorList>
            <person name="Whitman W."/>
        </authorList>
    </citation>
    <scope>NUCLEOTIDE SEQUENCE [LARGE SCALE GENOMIC DNA]</scope>
    <source>
        <strain evidence="3 4">IMMIB AFH-6</strain>
    </source>
</reference>
<comment type="caution">
    <text evidence="3">The sequence shown here is derived from an EMBL/GenBank/DDBJ whole genome shotgun (WGS) entry which is preliminary data.</text>
</comment>
<dbReference type="SUPFAM" id="SSF52172">
    <property type="entry name" value="CheY-like"/>
    <property type="match status" value="1"/>
</dbReference>
<evidence type="ECO:0000313" key="4">
    <source>
        <dbReference type="Proteomes" id="UP000781958"/>
    </source>
</evidence>
<comment type="caution">
    <text evidence="1">Lacks conserved residue(s) required for the propagation of feature annotation.</text>
</comment>
<sequence length="135" mass="14074">MFSIEADIRAPAPGGRRAVVADDDPDQRAALARHLAGRGYTVSEAADGFAALSLIGAESPCLALLRRPAAEDDGDRGGDRAAALACLLYPRTRIILTANAPDPAVGDSPFLVLPRPVDLDLLDRCLDQIGAEVAS</sequence>
<dbReference type="EMBL" id="JAGINP010000013">
    <property type="protein sequence ID" value="MBP2294031.1"/>
    <property type="molecule type" value="Genomic_DNA"/>
</dbReference>
<dbReference type="Gene3D" id="3.40.50.2300">
    <property type="match status" value="1"/>
</dbReference>
<accession>A0ABS4SN88</accession>
<proteinExistence type="predicted"/>
<evidence type="ECO:0000259" key="2">
    <source>
        <dbReference type="PROSITE" id="PS50110"/>
    </source>
</evidence>